<dbReference type="PANTHER" id="PTHR43752">
    <property type="entry name" value="BNR/ASP-BOX REPEAT FAMILY PROTEIN"/>
    <property type="match status" value="1"/>
</dbReference>
<dbReference type="Gene3D" id="2.120.10.10">
    <property type="match status" value="1"/>
</dbReference>
<evidence type="ECO:0000313" key="3">
    <source>
        <dbReference type="EMBL" id="CAD0314942.1"/>
    </source>
</evidence>
<dbReference type="EMBL" id="LR828253">
    <property type="protein sequence ID" value="CAD0314942.1"/>
    <property type="molecule type" value="Genomic_DNA"/>
</dbReference>
<keyword evidence="1" id="KW-0732">Signal</keyword>
<dbReference type="InterPro" id="IPR011040">
    <property type="entry name" value="Sialidase"/>
</dbReference>
<protein>
    <recommendedName>
        <fullName evidence="2">Sialidase domain-containing protein</fullName>
    </recommendedName>
</protein>
<proteinExistence type="predicted"/>
<reference evidence="3" key="1">
    <citation type="submission" date="2020-07" db="EMBL/GenBank/DDBJ databases">
        <authorList>
            <person name="Pothier F. J."/>
        </authorList>
    </citation>
    <scope>NUCLEOTIDE SEQUENCE</scope>
    <source>
        <strain evidence="3">CFBP 8129</strain>
    </source>
</reference>
<dbReference type="SUPFAM" id="SSF50939">
    <property type="entry name" value="Sialidases"/>
    <property type="match status" value="1"/>
</dbReference>
<dbReference type="Pfam" id="PF13088">
    <property type="entry name" value="BNR_2"/>
    <property type="match status" value="1"/>
</dbReference>
<dbReference type="CDD" id="cd15482">
    <property type="entry name" value="Sialidase_non-viral"/>
    <property type="match status" value="1"/>
</dbReference>
<gene>
    <name evidence="3" type="ORF">CFBP8129_12650</name>
</gene>
<dbReference type="EMBL" id="LR828253">
    <property type="protein sequence ID" value="CAD0314952.1"/>
    <property type="molecule type" value="Genomic_DNA"/>
</dbReference>
<feature type="chain" id="PRO_5033572324" description="Sialidase domain-containing protein" evidence="1">
    <location>
        <begin position="22"/>
        <end position="465"/>
    </location>
</feature>
<organism evidence="3">
    <name type="scientific">Xanthomonas hortorum pv. gardneri</name>
    <dbReference type="NCBI Taxonomy" id="2754056"/>
    <lineage>
        <taxon>Bacteria</taxon>
        <taxon>Pseudomonadati</taxon>
        <taxon>Pseudomonadota</taxon>
        <taxon>Gammaproteobacteria</taxon>
        <taxon>Lysobacterales</taxon>
        <taxon>Lysobacteraceae</taxon>
        <taxon>Xanthomonas</taxon>
    </lineage>
</organism>
<dbReference type="PANTHER" id="PTHR43752:SF2">
    <property type="entry name" value="BNR_ASP-BOX REPEAT FAMILY PROTEIN"/>
    <property type="match status" value="1"/>
</dbReference>
<evidence type="ECO:0000259" key="2">
    <source>
        <dbReference type="Pfam" id="PF13088"/>
    </source>
</evidence>
<dbReference type="AlphaFoldDB" id="A0A6V7CH86"/>
<sequence>MPLSRLLTCLVASLAGFAANAESPASPPSPIVLSEFIADPAPTPQAHASTLLETRDGTLLAAWFGGAHEGAADVGIWLAQRGPQHWQTPRRIADGAHAGADGAALPAWNPVLFQSTTGPVQLYYKLGPNPRDWWGLRITSTDDGAHWSPPQRLPDGILGPIKNKPVQLPNGRILAPSSSEDRGWRAHLEWSDDDGAHWQRGMPLNEPSVIGAIQPSLLLHTDGRVQALGRSQQNKLFSTFSTDGGLHWQPMQLLDVENPNSGTDAVMLRDGRALLVYNPGIAGKDWWDGRGTLAVAVALSDDGVHWQRVLTLENSAKDEFSYPAVIQTRDGLVHISYTWKRQRIKHVVIDPARLGACVLHSVCRHSPTQGEIDYRRPLHRRFAALTRASRRDACAMRCSWMISTARDATNEEIGCRASVRHARQRFRRSFHFRTSPTQTRSPLIGRGPAPLPYAVQACLVACSGV</sequence>
<dbReference type="InterPro" id="IPR036278">
    <property type="entry name" value="Sialidase_sf"/>
</dbReference>
<accession>A0A6V7CH86</accession>
<feature type="domain" description="Sialidase" evidence="2">
    <location>
        <begin position="57"/>
        <end position="335"/>
    </location>
</feature>
<evidence type="ECO:0000256" key="1">
    <source>
        <dbReference type="SAM" id="SignalP"/>
    </source>
</evidence>
<feature type="signal peptide" evidence="1">
    <location>
        <begin position="1"/>
        <end position="21"/>
    </location>
</feature>
<name>A0A6V7CH86_9XANT</name>